<evidence type="ECO:0000313" key="10">
    <source>
        <dbReference type="EMBL" id="MCU6762810.1"/>
    </source>
</evidence>
<reference evidence="10 11" key="1">
    <citation type="journal article" date="2021" name="ISME Commun">
        <title>Automated analysis of genomic sequences facilitates high-throughput and comprehensive description of bacteria.</title>
        <authorList>
            <person name="Hitch T.C.A."/>
        </authorList>
    </citation>
    <scope>NUCLEOTIDE SEQUENCE [LARGE SCALE GENOMIC DNA]</scope>
    <source>
        <strain evidence="10 11">Sanger_109</strain>
    </source>
</reference>
<dbReference type="RefSeq" id="WP_158425515.1">
    <property type="nucleotide sequence ID" value="NZ_JAOQJQ010000004.1"/>
</dbReference>
<dbReference type="SUPFAM" id="SSF54001">
    <property type="entry name" value="Cysteine proteinases"/>
    <property type="match status" value="1"/>
</dbReference>
<feature type="signal peptide" evidence="8">
    <location>
        <begin position="1"/>
        <end position="24"/>
    </location>
</feature>
<feature type="region of interest" description="Disordered" evidence="7">
    <location>
        <begin position="174"/>
        <end position="194"/>
    </location>
</feature>
<comment type="similarity">
    <text evidence="1">Belongs to the peptidase C40 family.</text>
</comment>
<sequence length="390" mass="41972">MKRKVLTLVLALSMIVGSCQIVGAAPSSDAKSGLNSANAQISSIESKQSALQKEIDSLDSELVNLLVDIDVINDEITEKKAELQKAQADLKVAQEEEEKQYEAMKKRIKFMYENGDNSILTALLSSNSITDVINKVSYFNDIYEYDRNLLTEYQSTKAEVESLVKQVKEDESQLEENKESLKEQQNSLNKTISSKKTQLSDFDSQLSQAKQLAAEYKATIDEQNAVLSQQSNSGTKTSAGASNISSGNKGSSSSSSKKDNGSSSSSSSSSSSTSGSKSGQAVVNYASQFVGNPYVWGGTSLTNGADCSGFVMSVYKHFGVSLPHSSSALRGVGRGVSVTDMQPGDIICYSGHVAIYAGNNTVVHASNKKDGIKYTSPANYKRILAVRRIF</sequence>
<organism evidence="10 11">
    <name type="scientific">Brotonthovivens ammoniilytica</name>
    <dbReference type="NCBI Taxonomy" id="2981725"/>
    <lineage>
        <taxon>Bacteria</taxon>
        <taxon>Bacillati</taxon>
        <taxon>Bacillota</taxon>
        <taxon>Clostridia</taxon>
        <taxon>Lachnospirales</taxon>
        <taxon>Lachnospiraceae</taxon>
        <taxon>Brotonthovivens</taxon>
    </lineage>
</organism>
<keyword evidence="3 8" id="KW-0732">Signal</keyword>
<keyword evidence="4" id="KW-0378">Hydrolase</keyword>
<evidence type="ECO:0000256" key="8">
    <source>
        <dbReference type="SAM" id="SignalP"/>
    </source>
</evidence>
<feature type="compositionally biased region" description="Polar residues" evidence="7">
    <location>
        <begin position="183"/>
        <end position="194"/>
    </location>
</feature>
<keyword evidence="5" id="KW-0788">Thiol protease</keyword>
<dbReference type="PANTHER" id="PTHR47053">
    <property type="entry name" value="MUREIN DD-ENDOPEPTIDASE MEPH-RELATED"/>
    <property type="match status" value="1"/>
</dbReference>
<feature type="coiled-coil region" evidence="6">
    <location>
        <begin position="34"/>
        <end position="114"/>
    </location>
</feature>
<evidence type="ECO:0000259" key="9">
    <source>
        <dbReference type="PROSITE" id="PS51935"/>
    </source>
</evidence>
<dbReference type="EMBL" id="JAOQJQ010000004">
    <property type="protein sequence ID" value="MCU6762810.1"/>
    <property type="molecule type" value="Genomic_DNA"/>
</dbReference>
<evidence type="ECO:0000256" key="7">
    <source>
        <dbReference type="SAM" id="MobiDB-lite"/>
    </source>
</evidence>
<dbReference type="InterPro" id="IPR038765">
    <property type="entry name" value="Papain-like_cys_pep_sf"/>
</dbReference>
<evidence type="ECO:0000256" key="2">
    <source>
        <dbReference type="ARBA" id="ARBA00022670"/>
    </source>
</evidence>
<evidence type="ECO:0000256" key="5">
    <source>
        <dbReference type="ARBA" id="ARBA00022807"/>
    </source>
</evidence>
<name>A0ABT2TKT5_9FIRM</name>
<keyword evidence="2" id="KW-0645">Protease</keyword>
<dbReference type="Pfam" id="PF00877">
    <property type="entry name" value="NLPC_P60"/>
    <property type="match status" value="1"/>
</dbReference>
<dbReference type="Pfam" id="PF24568">
    <property type="entry name" value="CC_PcsB"/>
    <property type="match status" value="1"/>
</dbReference>
<evidence type="ECO:0000256" key="1">
    <source>
        <dbReference type="ARBA" id="ARBA00007074"/>
    </source>
</evidence>
<evidence type="ECO:0000256" key="3">
    <source>
        <dbReference type="ARBA" id="ARBA00022729"/>
    </source>
</evidence>
<keyword evidence="11" id="KW-1185">Reference proteome</keyword>
<feature type="compositionally biased region" description="Low complexity" evidence="7">
    <location>
        <begin position="238"/>
        <end position="277"/>
    </location>
</feature>
<dbReference type="PANTHER" id="PTHR47053:SF1">
    <property type="entry name" value="MUREIN DD-ENDOPEPTIDASE MEPH-RELATED"/>
    <property type="match status" value="1"/>
</dbReference>
<dbReference type="PROSITE" id="PS51257">
    <property type="entry name" value="PROKAR_LIPOPROTEIN"/>
    <property type="match status" value="1"/>
</dbReference>
<feature type="region of interest" description="Disordered" evidence="7">
    <location>
        <begin position="227"/>
        <end position="277"/>
    </location>
</feature>
<protein>
    <submittedName>
        <fullName evidence="10">NlpC/P60 family protein</fullName>
    </submittedName>
</protein>
<dbReference type="PROSITE" id="PS51935">
    <property type="entry name" value="NLPC_P60"/>
    <property type="match status" value="1"/>
</dbReference>
<evidence type="ECO:0000256" key="6">
    <source>
        <dbReference type="SAM" id="Coils"/>
    </source>
</evidence>
<evidence type="ECO:0000313" key="11">
    <source>
        <dbReference type="Proteomes" id="UP001652442"/>
    </source>
</evidence>
<accession>A0ABT2TKT5</accession>
<feature type="chain" id="PRO_5046388928" evidence="8">
    <location>
        <begin position="25"/>
        <end position="390"/>
    </location>
</feature>
<feature type="domain" description="NlpC/P60" evidence="9">
    <location>
        <begin position="276"/>
        <end position="390"/>
    </location>
</feature>
<gene>
    <name evidence="10" type="ORF">OCV88_10765</name>
</gene>
<comment type="caution">
    <text evidence="10">The sequence shown here is derived from an EMBL/GenBank/DDBJ whole genome shotgun (WGS) entry which is preliminary data.</text>
</comment>
<keyword evidence="6" id="KW-0175">Coiled coil</keyword>
<evidence type="ECO:0000256" key="4">
    <source>
        <dbReference type="ARBA" id="ARBA00022801"/>
    </source>
</evidence>
<dbReference type="InterPro" id="IPR057309">
    <property type="entry name" value="PcsB_CC"/>
</dbReference>
<dbReference type="Gene3D" id="3.90.1720.10">
    <property type="entry name" value="endopeptidase domain like (from Nostoc punctiforme)"/>
    <property type="match status" value="1"/>
</dbReference>
<dbReference type="InterPro" id="IPR051202">
    <property type="entry name" value="Peptidase_C40"/>
</dbReference>
<dbReference type="Proteomes" id="UP001652442">
    <property type="component" value="Unassembled WGS sequence"/>
</dbReference>
<proteinExistence type="inferred from homology"/>
<dbReference type="InterPro" id="IPR000064">
    <property type="entry name" value="NLP_P60_dom"/>
</dbReference>
<dbReference type="Gene3D" id="6.10.250.3150">
    <property type="match status" value="1"/>
</dbReference>
<feature type="compositionally biased region" description="Polar residues" evidence="7">
    <location>
        <begin position="227"/>
        <end position="237"/>
    </location>
</feature>